<evidence type="ECO:0000256" key="3">
    <source>
        <dbReference type="ARBA" id="ARBA00022741"/>
    </source>
</evidence>
<dbReference type="Proteomes" id="UP000532769">
    <property type="component" value="Unassembled WGS sequence"/>
</dbReference>
<organism evidence="5 6">
    <name type="scientific">Saccharococcus thermophilus</name>
    <dbReference type="NCBI Taxonomy" id="29396"/>
    <lineage>
        <taxon>Bacteria</taxon>
        <taxon>Bacillati</taxon>
        <taxon>Bacillota</taxon>
        <taxon>Bacilli</taxon>
        <taxon>Bacillales</taxon>
        <taxon>Anoxybacillaceae</taxon>
        <taxon>Saccharococcus</taxon>
    </lineage>
</organism>
<comment type="caution">
    <text evidence="5">The sequence shown here is derived from an EMBL/GenBank/DDBJ whole genome shotgun (WGS) entry which is preliminary data.</text>
</comment>
<keyword evidence="6" id="KW-1185">Reference proteome</keyword>
<keyword evidence="4 5" id="KW-0418">Kinase</keyword>
<evidence type="ECO:0000313" key="6">
    <source>
        <dbReference type="Proteomes" id="UP000532769"/>
    </source>
</evidence>
<accession>A0A846MEK1</accession>
<dbReference type="GO" id="GO:0004674">
    <property type="term" value="F:protein serine/threonine kinase activity"/>
    <property type="evidence" value="ECO:0007669"/>
    <property type="project" value="UniProtKB-KW"/>
</dbReference>
<dbReference type="AlphaFoldDB" id="A0A846MEK1"/>
<evidence type="ECO:0000256" key="1">
    <source>
        <dbReference type="ARBA" id="ARBA00022527"/>
    </source>
</evidence>
<dbReference type="EMBL" id="JAASRS010000001">
    <property type="protein sequence ID" value="NIK15451.1"/>
    <property type="molecule type" value="Genomic_DNA"/>
</dbReference>
<keyword evidence="3" id="KW-0547">Nucleotide-binding</keyword>
<dbReference type="GO" id="GO:0005524">
    <property type="term" value="F:ATP binding"/>
    <property type="evidence" value="ECO:0007669"/>
    <property type="project" value="InterPro"/>
</dbReference>
<name>A0A846MEK1_9BACL</name>
<gene>
    <name evidence="5" type="ORF">BDD39_001961</name>
</gene>
<evidence type="ECO:0000256" key="4">
    <source>
        <dbReference type="ARBA" id="ARBA00022777"/>
    </source>
</evidence>
<evidence type="ECO:0000256" key="2">
    <source>
        <dbReference type="ARBA" id="ARBA00022679"/>
    </source>
</evidence>
<proteinExistence type="predicted"/>
<keyword evidence="1" id="KW-0723">Serine/threonine-protein kinase</keyword>
<reference evidence="5 6" key="1">
    <citation type="submission" date="2020-03" db="EMBL/GenBank/DDBJ databases">
        <title>Genomic Encyclopedia of Archaeal and Bacterial Type Strains, Phase II (KMG-II): from individual species to whole genera.</title>
        <authorList>
            <person name="Goeker M."/>
        </authorList>
    </citation>
    <scope>NUCLEOTIDE SEQUENCE [LARGE SCALE GENOMIC DNA]</scope>
    <source>
        <strain evidence="5 6">DSM 4749</strain>
    </source>
</reference>
<sequence>MDRIKEELAYFDEIIAKIGCDVIDVTNKAVEETASIIMKKRKL</sequence>
<dbReference type="InterPro" id="IPR005177">
    <property type="entry name" value="Kinase-pyrophosphorylase"/>
</dbReference>
<keyword evidence="2" id="KW-0808">Transferase</keyword>
<evidence type="ECO:0000313" key="5">
    <source>
        <dbReference type="EMBL" id="NIK15451.1"/>
    </source>
</evidence>
<protein>
    <submittedName>
        <fullName evidence="5">Regulator of PEP synthase PpsR (Kinase-PPPase family)</fullName>
    </submittedName>
</protein>
<dbReference type="Pfam" id="PF03618">
    <property type="entry name" value="Kinase-PPPase"/>
    <property type="match status" value="1"/>
</dbReference>